<dbReference type="InterPro" id="IPR043135">
    <property type="entry name" value="Fur_C"/>
</dbReference>
<keyword evidence="2" id="KW-0678">Repressor</keyword>
<evidence type="ECO:0000256" key="6">
    <source>
        <dbReference type="ARBA" id="ARBA00023163"/>
    </source>
</evidence>
<keyword evidence="4" id="KW-0805">Transcription regulation</keyword>
<dbReference type="EMBL" id="JARVLH010000001">
    <property type="protein sequence ID" value="MEX5284365.1"/>
    <property type="molecule type" value="Genomic_DNA"/>
</dbReference>
<dbReference type="Gene3D" id="3.30.1490.190">
    <property type="match status" value="1"/>
</dbReference>
<keyword evidence="5" id="KW-0238">DNA-binding</keyword>
<evidence type="ECO:0000256" key="5">
    <source>
        <dbReference type="ARBA" id="ARBA00023125"/>
    </source>
</evidence>
<dbReference type="CDD" id="cd07153">
    <property type="entry name" value="Fur_like"/>
    <property type="match status" value="1"/>
</dbReference>
<organism evidence="7 8">
    <name type="scientific">Selenomonas sputigena</name>
    <dbReference type="NCBI Taxonomy" id="69823"/>
    <lineage>
        <taxon>Bacteria</taxon>
        <taxon>Bacillati</taxon>
        <taxon>Bacillota</taxon>
        <taxon>Negativicutes</taxon>
        <taxon>Selenomonadales</taxon>
        <taxon>Selenomonadaceae</taxon>
        <taxon>Selenomonas</taxon>
    </lineage>
</organism>
<dbReference type="InterPro" id="IPR036388">
    <property type="entry name" value="WH-like_DNA-bd_sf"/>
</dbReference>
<evidence type="ECO:0000256" key="4">
    <source>
        <dbReference type="ARBA" id="ARBA00023015"/>
    </source>
</evidence>
<dbReference type="Gene3D" id="1.10.10.10">
    <property type="entry name" value="Winged helix-like DNA-binding domain superfamily/Winged helix DNA-binding domain"/>
    <property type="match status" value="1"/>
</dbReference>
<keyword evidence="3" id="KW-0862">Zinc</keyword>
<reference evidence="7 8" key="1">
    <citation type="submission" date="2023-04" db="EMBL/GenBank/DDBJ databases">
        <title>Genome Sequence of Selenomonas sputigena ATCC 33150.</title>
        <authorList>
            <person name="Miller D.P."/>
            <person name="Anvari S."/>
            <person name="Polson S.W."/>
            <person name="Macdonald M."/>
            <person name="Mcdowell J.V."/>
        </authorList>
    </citation>
    <scope>NUCLEOTIDE SEQUENCE [LARGE SCALE GENOMIC DNA]</scope>
    <source>
        <strain evidence="7 8">ATCC 33150</strain>
    </source>
</reference>
<sequence length="148" mass="17264">MAKITMEVLRKRLQERQHKMTPQRQIVLQVFMDRPGEHISAEDVHGILRANHSEIGLATVYRSLELLVELGLLQKMEFGDGCSRYEISDLNPGEHQHHHLICLNCGKVIEFSEDLLENLEKKVADECDFQIEDHQVKLFGYCKECRRH</sequence>
<dbReference type="PANTHER" id="PTHR33202">
    <property type="entry name" value="ZINC UPTAKE REGULATION PROTEIN"/>
    <property type="match status" value="1"/>
</dbReference>
<protein>
    <submittedName>
        <fullName evidence="7">Transcriptional repressor</fullName>
    </submittedName>
</protein>
<dbReference type="SUPFAM" id="SSF46785">
    <property type="entry name" value="Winged helix' DNA-binding domain"/>
    <property type="match status" value="1"/>
</dbReference>
<evidence type="ECO:0000256" key="1">
    <source>
        <dbReference type="ARBA" id="ARBA00007957"/>
    </source>
</evidence>
<gene>
    <name evidence="7" type="ORF">QCO44_01730</name>
</gene>
<evidence type="ECO:0000256" key="3">
    <source>
        <dbReference type="ARBA" id="ARBA00022833"/>
    </source>
</evidence>
<dbReference type="Pfam" id="PF01475">
    <property type="entry name" value="FUR"/>
    <property type="match status" value="1"/>
</dbReference>
<proteinExistence type="inferred from homology"/>
<comment type="similarity">
    <text evidence="1">Belongs to the Fur family.</text>
</comment>
<dbReference type="InterPro" id="IPR036390">
    <property type="entry name" value="WH_DNA-bd_sf"/>
</dbReference>
<evidence type="ECO:0000313" key="7">
    <source>
        <dbReference type="EMBL" id="MEX5284365.1"/>
    </source>
</evidence>
<dbReference type="InterPro" id="IPR002481">
    <property type="entry name" value="FUR"/>
</dbReference>
<accession>A0ABV3X3J9</accession>
<dbReference type="PANTHER" id="PTHR33202:SF7">
    <property type="entry name" value="FERRIC UPTAKE REGULATION PROTEIN"/>
    <property type="match status" value="1"/>
</dbReference>
<dbReference type="Proteomes" id="UP001559623">
    <property type="component" value="Unassembled WGS sequence"/>
</dbReference>
<evidence type="ECO:0000256" key="2">
    <source>
        <dbReference type="ARBA" id="ARBA00022491"/>
    </source>
</evidence>
<keyword evidence="6" id="KW-0804">Transcription</keyword>
<comment type="caution">
    <text evidence="7">The sequence shown here is derived from an EMBL/GenBank/DDBJ whole genome shotgun (WGS) entry which is preliminary data.</text>
</comment>
<keyword evidence="8" id="KW-1185">Reference proteome</keyword>
<name>A0ABV3X3J9_9FIRM</name>
<evidence type="ECO:0000313" key="8">
    <source>
        <dbReference type="Proteomes" id="UP001559623"/>
    </source>
</evidence>
<dbReference type="RefSeq" id="WP_368846081.1">
    <property type="nucleotide sequence ID" value="NZ_CP194411.1"/>
</dbReference>